<organism evidence="1 2">
    <name type="scientific">Vespula maculifrons</name>
    <name type="common">Eastern yellow jacket</name>
    <name type="synonym">Wasp</name>
    <dbReference type="NCBI Taxonomy" id="7453"/>
    <lineage>
        <taxon>Eukaryota</taxon>
        <taxon>Metazoa</taxon>
        <taxon>Ecdysozoa</taxon>
        <taxon>Arthropoda</taxon>
        <taxon>Hexapoda</taxon>
        <taxon>Insecta</taxon>
        <taxon>Pterygota</taxon>
        <taxon>Neoptera</taxon>
        <taxon>Endopterygota</taxon>
        <taxon>Hymenoptera</taxon>
        <taxon>Apocrita</taxon>
        <taxon>Aculeata</taxon>
        <taxon>Vespoidea</taxon>
        <taxon>Vespidae</taxon>
        <taxon>Vespinae</taxon>
        <taxon>Vespula</taxon>
    </lineage>
</organism>
<dbReference type="AlphaFoldDB" id="A0ABD2C4K8"/>
<name>A0ABD2C4K8_VESMC</name>
<sequence>MRKNESDEGASVEGFIVGIISLARTTSRRQTFPDSPFTYLKLSQSLTLANRENLHITPNANCLAGSNAKVVARRYFHGRSIESKMYIAPSNNSCQHPSVRMHSMAFHREPDSLNFSRLLSPRPIANLNSYVSQTQNEIRVKDNCHIATTSREFSPSYVYLSTHDCNLRKYRVLYLSGRWPIRDNPECQEFVFSNLEVVTSNFKTVASWKPVRLTKKVTNKYETFQNFLHKRIAKVYQNPECSTLREIAPSWYPESTGKCHTKPWFNRQGVLEVRVNVEEGVRQVLTCPLPSFTSVTKCTQGK</sequence>
<evidence type="ECO:0000313" key="2">
    <source>
        <dbReference type="Proteomes" id="UP001607303"/>
    </source>
</evidence>
<accession>A0ABD2C4K8</accession>
<proteinExistence type="predicted"/>
<dbReference type="EMBL" id="JAYRBN010000061">
    <property type="protein sequence ID" value="KAL2739974.1"/>
    <property type="molecule type" value="Genomic_DNA"/>
</dbReference>
<reference evidence="1 2" key="1">
    <citation type="journal article" date="2024" name="Ann. Entomol. Soc. Am.">
        <title>Genomic analyses of the southern and eastern yellowjacket wasps (Hymenoptera: Vespidae) reveal evolutionary signatures of social life.</title>
        <authorList>
            <person name="Catto M.A."/>
            <person name="Caine P.B."/>
            <person name="Orr S.E."/>
            <person name="Hunt B.G."/>
            <person name="Goodisman M.A.D."/>
        </authorList>
    </citation>
    <scope>NUCLEOTIDE SEQUENCE [LARGE SCALE GENOMIC DNA]</scope>
    <source>
        <strain evidence="1">232</strain>
        <tissue evidence="1">Head and thorax</tissue>
    </source>
</reference>
<comment type="caution">
    <text evidence="1">The sequence shown here is derived from an EMBL/GenBank/DDBJ whole genome shotgun (WGS) entry which is preliminary data.</text>
</comment>
<protein>
    <submittedName>
        <fullName evidence="1">Uncharacterized protein</fullName>
    </submittedName>
</protein>
<dbReference type="Proteomes" id="UP001607303">
    <property type="component" value="Unassembled WGS sequence"/>
</dbReference>
<gene>
    <name evidence="1" type="ORF">V1477_011363</name>
</gene>
<keyword evidence="2" id="KW-1185">Reference proteome</keyword>
<evidence type="ECO:0000313" key="1">
    <source>
        <dbReference type="EMBL" id="KAL2739974.1"/>
    </source>
</evidence>